<dbReference type="GO" id="GO:0015031">
    <property type="term" value="P:protein transport"/>
    <property type="evidence" value="ECO:0007669"/>
    <property type="project" value="InterPro"/>
</dbReference>
<name>A0A0R2JSP2_9LACO</name>
<accession>A0A0R2JSP2</accession>
<dbReference type="RefSeq" id="WP_054646073.1">
    <property type="nucleotide sequence ID" value="NZ_FUXS01000002.1"/>
</dbReference>
<organism evidence="1 2">
    <name type="scientific">Fructilactobacillus lindneri DSM 20690 = JCM 11027</name>
    <dbReference type="NCBI Taxonomy" id="1122148"/>
    <lineage>
        <taxon>Bacteria</taxon>
        <taxon>Bacillati</taxon>
        <taxon>Bacillota</taxon>
        <taxon>Bacilli</taxon>
        <taxon>Lactobacillales</taxon>
        <taxon>Lactobacillaceae</taxon>
        <taxon>Fructilactobacillus</taxon>
    </lineage>
</organism>
<dbReference type="OrthoDB" id="2042927at2"/>
<dbReference type="InterPro" id="IPR022259">
    <property type="entry name" value="Acessory_Sec_prot_Asp3"/>
</dbReference>
<dbReference type="Proteomes" id="UP000051565">
    <property type="component" value="Unassembled WGS sequence"/>
</dbReference>
<dbReference type="STRING" id="53444.AYR59_02415"/>
<evidence type="ECO:0000313" key="2">
    <source>
        <dbReference type="Proteomes" id="UP000051565"/>
    </source>
</evidence>
<protein>
    <submittedName>
        <fullName evidence="1">Uncharacterized protein</fullName>
    </submittedName>
</protein>
<dbReference type="AlphaFoldDB" id="A0A0R2JSP2"/>
<dbReference type="GeneID" id="61249729"/>
<proteinExistence type="predicted"/>
<sequence>METMYVLHWDSDDTNTDTYGSQINYQNNGTVHYQNELQPAGKKIHWWETHYYGDPDPLNDTRYGSKRLPQLPRNQTFSLSFSGSAEPENSVGLTVMSFDESGQLLNQKMTLESELNFDLDDDEKEYEIALVKFNNTKLLFRGLLTIPESMLENYQIKSHLEQGFIDFIPRNTDKTDTVEIMVRTFHRIIDAIELPERKLNVPVRVVLINDSWNSKQLQHVGNDFQKQFQQKRVKWMANDLKAQNLLNSVDMNLKRK</sequence>
<comment type="caution">
    <text evidence="1">The sequence shown here is derived from an EMBL/GenBank/DDBJ whole genome shotgun (WGS) entry which is preliminary data.</text>
</comment>
<dbReference type="EMBL" id="JQBT01000033">
    <property type="protein sequence ID" value="KRN78870.1"/>
    <property type="molecule type" value="Genomic_DNA"/>
</dbReference>
<dbReference type="Pfam" id="PF15432">
    <property type="entry name" value="Sec-ASP3"/>
    <property type="match status" value="1"/>
</dbReference>
<reference evidence="1 2" key="1">
    <citation type="journal article" date="2015" name="Genome Announc.">
        <title>Expanding the biotechnology potential of lactobacilli through comparative genomics of 213 strains and associated genera.</title>
        <authorList>
            <person name="Sun Z."/>
            <person name="Harris H.M."/>
            <person name="McCann A."/>
            <person name="Guo C."/>
            <person name="Argimon S."/>
            <person name="Zhang W."/>
            <person name="Yang X."/>
            <person name="Jeffery I.B."/>
            <person name="Cooney J.C."/>
            <person name="Kagawa T.F."/>
            <person name="Liu W."/>
            <person name="Song Y."/>
            <person name="Salvetti E."/>
            <person name="Wrobel A."/>
            <person name="Rasinkangas P."/>
            <person name="Parkhill J."/>
            <person name="Rea M.C."/>
            <person name="O'Sullivan O."/>
            <person name="Ritari J."/>
            <person name="Douillard F.P."/>
            <person name="Paul Ross R."/>
            <person name="Yang R."/>
            <person name="Briner A.E."/>
            <person name="Felis G.E."/>
            <person name="de Vos W.M."/>
            <person name="Barrangou R."/>
            <person name="Klaenhammer T.R."/>
            <person name="Caufield P.W."/>
            <person name="Cui Y."/>
            <person name="Zhang H."/>
            <person name="O'Toole P.W."/>
        </authorList>
    </citation>
    <scope>NUCLEOTIDE SEQUENCE [LARGE SCALE GENOMIC DNA]</scope>
    <source>
        <strain evidence="1 2">DSM 20690</strain>
    </source>
</reference>
<evidence type="ECO:0000313" key="1">
    <source>
        <dbReference type="EMBL" id="KRN78870.1"/>
    </source>
</evidence>
<dbReference type="PATRIC" id="fig|1122148.6.peg.1177"/>
<keyword evidence="2" id="KW-1185">Reference proteome</keyword>
<gene>
    <name evidence="1" type="ORF">IV52_GL001151</name>
</gene>